<reference evidence="3 4" key="1">
    <citation type="journal article" date="2019" name="Int. J. Syst. Evol. Microbiol.">
        <title>The Global Catalogue of Microorganisms (GCM) 10K type strain sequencing project: providing services to taxonomists for standard genome sequencing and annotation.</title>
        <authorList>
            <consortium name="The Broad Institute Genomics Platform"/>
            <consortium name="The Broad Institute Genome Sequencing Center for Infectious Disease"/>
            <person name="Wu L."/>
            <person name="Ma J."/>
        </authorList>
    </citation>
    <scope>NUCLEOTIDE SEQUENCE [LARGE SCALE GENOMIC DNA]</scope>
    <source>
        <strain evidence="3 4">JCM 13004</strain>
    </source>
</reference>
<sequence>MKSSAPFGLKCREAQTNRSPGNTLNPVAEDVGGSPYSDGADHGGADDEFATVVLDEAFVRSAAVHEPSARERQLAAAEARFEPEPGAPGRGRDPGPDRYEGLPLELRPHPTGLDDDRIYTDPWVGSGRGPGRRRITLRPGHAERDVFGRGQVAQQRWHRPLAWVLVVVMGVGVVAVAVAAVYRGAGGPGTGPGRRPQVGTTSVAPTPPPGVPASAGAVAVPQPTG</sequence>
<feature type="region of interest" description="Disordered" evidence="1">
    <location>
        <begin position="62"/>
        <end position="136"/>
    </location>
</feature>
<evidence type="ECO:0000313" key="3">
    <source>
        <dbReference type="EMBL" id="GAA1267000.1"/>
    </source>
</evidence>
<feature type="compositionally biased region" description="Low complexity" evidence="1">
    <location>
        <begin position="212"/>
        <end position="225"/>
    </location>
</feature>
<evidence type="ECO:0000256" key="2">
    <source>
        <dbReference type="SAM" id="Phobius"/>
    </source>
</evidence>
<feature type="compositionally biased region" description="Low complexity" evidence="1">
    <location>
        <begin position="193"/>
        <end position="204"/>
    </location>
</feature>
<evidence type="ECO:0000313" key="4">
    <source>
        <dbReference type="Proteomes" id="UP001500037"/>
    </source>
</evidence>
<dbReference type="EMBL" id="BAAALF010000180">
    <property type="protein sequence ID" value="GAA1267000.1"/>
    <property type="molecule type" value="Genomic_DNA"/>
</dbReference>
<name>A0ABN1WVL4_9ACTN</name>
<feature type="transmembrane region" description="Helical" evidence="2">
    <location>
        <begin position="161"/>
        <end position="182"/>
    </location>
</feature>
<gene>
    <name evidence="3" type="ORF">GCM10009665_64870</name>
</gene>
<evidence type="ECO:0000256" key="1">
    <source>
        <dbReference type="SAM" id="MobiDB-lite"/>
    </source>
</evidence>
<organism evidence="3 4">
    <name type="scientific">Kitasatospora nipponensis</name>
    <dbReference type="NCBI Taxonomy" id="258049"/>
    <lineage>
        <taxon>Bacteria</taxon>
        <taxon>Bacillati</taxon>
        <taxon>Actinomycetota</taxon>
        <taxon>Actinomycetes</taxon>
        <taxon>Kitasatosporales</taxon>
        <taxon>Streptomycetaceae</taxon>
        <taxon>Kitasatospora</taxon>
    </lineage>
</organism>
<keyword evidence="2" id="KW-0472">Membrane</keyword>
<keyword evidence="4" id="KW-1185">Reference proteome</keyword>
<feature type="region of interest" description="Disordered" evidence="1">
    <location>
        <begin position="1"/>
        <end position="46"/>
    </location>
</feature>
<accession>A0ABN1WVL4</accession>
<keyword evidence="2" id="KW-1133">Transmembrane helix</keyword>
<dbReference type="Proteomes" id="UP001500037">
    <property type="component" value="Unassembled WGS sequence"/>
</dbReference>
<feature type="compositionally biased region" description="Polar residues" evidence="1">
    <location>
        <begin position="16"/>
        <end position="25"/>
    </location>
</feature>
<keyword evidence="2" id="KW-0812">Transmembrane</keyword>
<comment type="caution">
    <text evidence="3">The sequence shown here is derived from an EMBL/GenBank/DDBJ whole genome shotgun (WGS) entry which is preliminary data.</text>
</comment>
<proteinExistence type="predicted"/>
<feature type="compositionally biased region" description="Basic and acidic residues" evidence="1">
    <location>
        <begin position="67"/>
        <end position="83"/>
    </location>
</feature>
<protein>
    <submittedName>
        <fullName evidence="3">Uncharacterized protein</fullName>
    </submittedName>
</protein>
<feature type="region of interest" description="Disordered" evidence="1">
    <location>
        <begin position="184"/>
        <end position="225"/>
    </location>
</feature>
<feature type="compositionally biased region" description="Basic and acidic residues" evidence="1">
    <location>
        <begin position="90"/>
        <end position="119"/>
    </location>
</feature>